<dbReference type="PANTHER" id="PTHR10587">
    <property type="entry name" value="GLYCOSYL TRANSFERASE-RELATED"/>
    <property type="match status" value="1"/>
</dbReference>
<sequence length="237" mass="26512">MITAALILTFVFLYTVGPTVFIRIFGIGIHKYGNRENMIALTFDDGPDPIYTPLLLELLEQHHAKATFFVVGSKARAFPNIVQDIQNRGHTIGLHNDVHLSNWLLPPFLFKRQLKKAQASIQKITGEQPMYYRPPWGHFNLFTLSSSQPLQTVMWTAIPGDWKANVNPPKLASLLKEARKSGAIITLHDSGTTLGADVRAPENTLKALEIFLADEKSADYQFVTVHTILNPPARGKE</sequence>
<protein>
    <submittedName>
        <fullName evidence="2">Polysaccharide deacetylase family protein</fullName>
    </submittedName>
</protein>
<dbReference type="InterPro" id="IPR002509">
    <property type="entry name" value="NODB_dom"/>
</dbReference>
<feature type="domain" description="NodB homology" evidence="1">
    <location>
        <begin position="37"/>
        <end position="223"/>
    </location>
</feature>
<comment type="caution">
    <text evidence="2">The sequence shown here is derived from an EMBL/GenBank/DDBJ whole genome shotgun (WGS) entry which is preliminary data.</text>
</comment>
<name>A0A6I1FGZ6_9BACI</name>
<dbReference type="CDD" id="cd10959">
    <property type="entry name" value="CE4_NodB_like_3"/>
    <property type="match status" value="1"/>
</dbReference>
<evidence type="ECO:0000259" key="1">
    <source>
        <dbReference type="PROSITE" id="PS51677"/>
    </source>
</evidence>
<evidence type="ECO:0000313" key="3">
    <source>
        <dbReference type="Proteomes" id="UP000429595"/>
    </source>
</evidence>
<dbReference type="PROSITE" id="PS51677">
    <property type="entry name" value="NODB"/>
    <property type="match status" value="1"/>
</dbReference>
<dbReference type="Gene3D" id="3.20.20.370">
    <property type="entry name" value="Glycoside hydrolase/deacetylase"/>
    <property type="match status" value="1"/>
</dbReference>
<dbReference type="SUPFAM" id="SSF88713">
    <property type="entry name" value="Glycoside hydrolase/deacetylase"/>
    <property type="match status" value="1"/>
</dbReference>
<dbReference type="InterPro" id="IPR011330">
    <property type="entry name" value="Glyco_hydro/deAcase_b/a-brl"/>
</dbReference>
<accession>A0A6I1FGZ6</accession>
<gene>
    <name evidence="2" type="ORF">F9802_16620</name>
</gene>
<dbReference type="GO" id="GO:0005975">
    <property type="term" value="P:carbohydrate metabolic process"/>
    <property type="evidence" value="ECO:0007669"/>
    <property type="project" value="InterPro"/>
</dbReference>
<organism evidence="2 3">
    <name type="scientific">Bacillus aerolatus</name>
    <dbReference type="NCBI Taxonomy" id="2653354"/>
    <lineage>
        <taxon>Bacteria</taxon>
        <taxon>Bacillati</taxon>
        <taxon>Bacillota</taxon>
        <taxon>Bacilli</taxon>
        <taxon>Bacillales</taxon>
        <taxon>Bacillaceae</taxon>
        <taxon>Bacillus</taxon>
    </lineage>
</organism>
<dbReference type="InterPro" id="IPR050248">
    <property type="entry name" value="Polysacc_deacetylase_ArnD"/>
</dbReference>
<proteinExistence type="predicted"/>
<dbReference type="EMBL" id="WEIO01000011">
    <property type="protein sequence ID" value="KAB7704792.1"/>
    <property type="molecule type" value="Genomic_DNA"/>
</dbReference>
<dbReference type="GO" id="GO:0016810">
    <property type="term" value="F:hydrolase activity, acting on carbon-nitrogen (but not peptide) bonds"/>
    <property type="evidence" value="ECO:0007669"/>
    <property type="project" value="InterPro"/>
</dbReference>
<evidence type="ECO:0000313" key="2">
    <source>
        <dbReference type="EMBL" id="KAB7704792.1"/>
    </source>
</evidence>
<dbReference type="Proteomes" id="UP000429595">
    <property type="component" value="Unassembled WGS sequence"/>
</dbReference>
<keyword evidence="3" id="KW-1185">Reference proteome</keyword>
<dbReference type="Pfam" id="PF01522">
    <property type="entry name" value="Polysacc_deac_1"/>
    <property type="match status" value="1"/>
</dbReference>
<dbReference type="AlphaFoldDB" id="A0A6I1FGZ6"/>
<reference evidence="2 3" key="1">
    <citation type="submission" date="2019-10" db="EMBL/GenBank/DDBJ databases">
        <title>Bacillus aerolatum sp. nov., isolated from bioaerosol of sport playgrounds.</title>
        <authorList>
            <person name="Chen P."/>
            <person name="Zhang G."/>
        </authorList>
    </citation>
    <scope>NUCLEOTIDE SEQUENCE [LARGE SCALE GENOMIC DNA]</scope>
    <source>
        <strain evidence="2 3">CX253</strain>
    </source>
</reference>